<organism evidence="2">
    <name type="scientific">Anopheles sinensis</name>
    <name type="common">Mosquito</name>
    <dbReference type="NCBI Taxonomy" id="74873"/>
    <lineage>
        <taxon>Eukaryota</taxon>
        <taxon>Metazoa</taxon>
        <taxon>Ecdysozoa</taxon>
        <taxon>Arthropoda</taxon>
        <taxon>Hexapoda</taxon>
        <taxon>Insecta</taxon>
        <taxon>Pterygota</taxon>
        <taxon>Neoptera</taxon>
        <taxon>Endopterygota</taxon>
        <taxon>Diptera</taxon>
        <taxon>Nematocera</taxon>
        <taxon>Culicoidea</taxon>
        <taxon>Culicidae</taxon>
        <taxon>Anophelinae</taxon>
        <taxon>Anopheles</taxon>
    </lineage>
</organism>
<feature type="region of interest" description="Disordered" evidence="1">
    <location>
        <begin position="1"/>
        <end position="73"/>
    </location>
</feature>
<evidence type="ECO:0000313" key="2">
    <source>
        <dbReference type="EMBL" id="KFB40064.1"/>
    </source>
</evidence>
<evidence type="ECO:0000256" key="1">
    <source>
        <dbReference type="SAM" id="MobiDB-lite"/>
    </source>
</evidence>
<gene>
    <name evidence="2" type="ORF">ZHAS_00007525</name>
</gene>
<evidence type="ECO:0000313" key="3">
    <source>
        <dbReference type="EnsemblMetazoa" id="ASIC007525-PA"/>
    </source>
</evidence>
<sequence>MPPGTANHNRNRRKSTELSQSISPWDWGLHVGFPSTPPPAPSFSREHDPESRTTQQPKRCKPPFGRAQEEGGWARLRAGERKNLSAQEGGFPVLPAIVSAPAAEAGQGDEKGGLVNTYDHPPTQPPIALLPIPPTPRCFFACLECPLSVRISNVAVARECLC</sequence>
<keyword evidence="4" id="KW-1185">Reference proteome</keyword>
<reference evidence="2 4" key="1">
    <citation type="journal article" date="2014" name="BMC Genomics">
        <title>Genome sequence of Anopheles sinensis provides insight into genetics basis of mosquito competence for malaria parasites.</title>
        <authorList>
            <person name="Zhou D."/>
            <person name="Zhang D."/>
            <person name="Ding G."/>
            <person name="Shi L."/>
            <person name="Hou Q."/>
            <person name="Ye Y."/>
            <person name="Xu Y."/>
            <person name="Zhou H."/>
            <person name="Xiong C."/>
            <person name="Li S."/>
            <person name="Yu J."/>
            <person name="Hong S."/>
            <person name="Yu X."/>
            <person name="Zou P."/>
            <person name="Chen C."/>
            <person name="Chang X."/>
            <person name="Wang W."/>
            <person name="Lv Y."/>
            <person name="Sun Y."/>
            <person name="Ma L."/>
            <person name="Shen B."/>
            <person name="Zhu C."/>
        </authorList>
    </citation>
    <scope>NUCLEOTIDE SEQUENCE [LARGE SCALE GENOMIC DNA]</scope>
</reference>
<protein>
    <submittedName>
        <fullName evidence="2 3">Uncharacterized protein</fullName>
    </submittedName>
</protein>
<dbReference type="EMBL" id="ATLV01015105">
    <property type="status" value="NOT_ANNOTATED_CDS"/>
    <property type="molecule type" value="Genomic_DNA"/>
</dbReference>
<accession>A0A084VQ20</accession>
<dbReference type="VEuPathDB" id="VectorBase:ASIC007525"/>
<evidence type="ECO:0000313" key="4">
    <source>
        <dbReference type="Proteomes" id="UP000030765"/>
    </source>
</evidence>
<reference evidence="3" key="2">
    <citation type="submission" date="2020-05" db="UniProtKB">
        <authorList>
            <consortium name="EnsemblMetazoa"/>
        </authorList>
    </citation>
    <scope>IDENTIFICATION</scope>
</reference>
<proteinExistence type="predicted"/>
<dbReference type="EMBL" id="KE525002">
    <property type="protein sequence ID" value="KFB40064.1"/>
    <property type="molecule type" value="Genomic_DNA"/>
</dbReference>
<name>A0A084VQ20_ANOSI</name>
<dbReference type="Proteomes" id="UP000030765">
    <property type="component" value="Unassembled WGS sequence"/>
</dbReference>
<dbReference type="AlphaFoldDB" id="A0A084VQ20"/>
<dbReference type="EnsemblMetazoa" id="ASIC007525-RA">
    <property type="protein sequence ID" value="ASIC007525-PA"/>
    <property type="gene ID" value="ASIC007525"/>
</dbReference>